<dbReference type="EMBL" id="VOHM01000022">
    <property type="protein sequence ID" value="TWT23914.1"/>
    <property type="molecule type" value="Genomic_DNA"/>
</dbReference>
<name>A0A5C5UCW4_9CORY</name>
<dbReference type="Proteomes" id="UP000320791">
    <property type="component" value="Unassembled WGS sequence"/>
</dbReference>
<dbReference type="RefSeq" id="WP_146324993.1">
    <property type="nucleotide sequence ID" value="NZ_BAABLR010000069.1"/>
</dbReference>
<dbReference type="OrthoDB" id="530636at2"/>
<dbReference type="Pfam" id="PF21893">
    <property type="entry name" value="DUF6918"/>
    <property type="match status" value="1"/>
</dbReference>
<organism evidence="1 2">
    <name type="scientific">Corynebacterium canis</name>
    <dbReference type="NCBI Taxonomy" id="679663"/>
    <lineage>
        <taxon>Bacteria</taxon>
        <taxon>Bacillati</taxon>
        <taxon>Actinomycetota</taxon>
        <taxon>Actinomycetes</taxon>
        <taxon>Mycobacteriales</taxon>
        <taxon>Corynebacteriaceae</taxon>
        <taxon>Corynebacterium</taxon>
    </lineage>
</organism>
<evidence type="ECO:0000313" key="2">
    <source>
        <dbReference type="Proteomes" id="UP000320791"/>
    </source>
</evidence>
<sequence length="146" mass="15022">MTDLKSKLTGAAQGAVVADVSDLITKSVSDMSGVGGVAVKGAMAAATKYDAEIVSKVVTRLLPDVADALDPKWQAFLTAGGSDFGAFLDDRKAEVANDILEITDRRAQDEGNATLSKIYGTIRGKGAQALEANASSIGAIIQRHAG</sequence>
<comment type="caution">
    <text evidence="1">The sequence shown here is derived from an EMBL/GenBank/DDBJ whole genome shotgun (WGS) entry which is preliminary data.</text>
</comment>
<dbReference type="AlphaFoldDB" id="A0A5C5UCW4"/>
<keyword evidence="2" id="KW-1185">Reference proteome</keyword>
<gene>
    <name evidence="1" type="ORF">FRX94_09605</name>
</gene>
<proteinExistence type="predicted"/>
<dbReference type="InterPro" id="IPR054211">
    <property type="entry name" value="DUF6918"/>
</dbReference>
<accession>A0A5C5UCW4</accession>
<reference evidence="1 2" key="1">
    <citation type="submission" date="2019-08" db="EMBL/GenBank/DDBJ databases">
        <authorList>
            <person name="Lei W."/>
        </authorList>
    </citation>
    <scope>NUCLEOTIDE SEQUENCE [LARGE SCALE GENOMIC DNA]</scope>
    <source>
        <strain evidence="1 2">CCUG 58627</strain>
    </source>
</reference>
<evidence type="ECO:0000313" key="1">
    <source>
        <dbReference type="EMBL" id="TWT23914.1"/>
    </source>
</evidence>
<protein>
    <submittedName>
        <fullName evidence="1">Uncharacterized protein</fullName>
    </submittedName>
</protein>